<comment type="subunit">
    <text evidence="6">Part of the 30S ribosomal subunit.</text>
</comment>
<dbReference type="NCBIfam" id="NF004123">
    <property type="entry name" value="PRK05610.1"/>
    <property type="match status" value="1"/>
</dbReference>
<dbReference type="PANTHER" id="PTHR10744">
    <property type="entry name" value="40S RIBOSOMAL PROTEIN S11 FAMILY MEMBER"/>
    <property type="match status" value="1"/>
</dbReference>
<evidence type="ECO:0000256" key="7">
    <source>
        <dbReference type="RuleBase" id="RU003872"/>
    </source>
</evidence>
<proteinExistence type="inferred from homology"/>
<dbReference type="PANTHER" id="PTHR10744:SF1">
    <property type="entry name" value="SMALL RIBOSOMAL SUBUNIT PROTEIN US17M"/>
    <property type="match status" value="1"/>
</dbReference>
<dbReference type="InterPro" id="IPR019984">
    <property type="entry name" value="Ribosomal_uS17_bact/chlr"/>
</dbReference>
<name>A0A660S6U6_UNCT6</name>
<dbReference type="Pfam" id="PF00366">
    <property type="entry name" value="Ribosomal_S17"/>
    <property type="match status" value="1"/>
</dbReference>
<dbReference type="GO" id="GO:0019843">
    <property type="term" value="F:rRNA binding"/>
    <property type="evidence" value="ECO:0007669"/>
    <property type="project" value="UniProtKB-UniRule"/>
</dbReference>
<dbReference type="Gene3D" id="2.40.50.140">
    <property type="entry name" value="Nucleic acid-binding proteins"/>
    <property type="match status" value="1"/>
</dbReference>
<evidence type="ECO:0000256" key="4">
    <source>
        <dbReference type="ARBA" id="ARBA00022980"/>
    </source>
</evidence>
<dbReference type="HAMAP" id="MF_01345_B">
    <property type="entry name" value="Ribosomal_uS17_B"/>
    <property type="match status" value="1"/>
</dbReference>
<keyword evidence="4 6" id="KW-0689">Ribosomal protein</keyword>
<evidence type="ECO:0000313" key="9">
    <source>
        <dbReference type="Proteomes" id="UP000282321"/>
    </source>
</evidence>
<dbReference type="Proteomes" id="UP000282321">
    <property type="component" value="Unassembled WGS sequence"/>
</dbReference>
<comment type="caution">
    <text evidence="8">The sequence shown here is derived from an EMBL/GenBank/DDBJ whole genome shotgun (WGS) entry which is preliminary data.</text>
</comment>
<dbReference type="AlphaFoldDB" id="A0A660S6U6"/>
<evidence type="ECO:0000256" key="5">
    <source>
        <dbReference type="ARBA" id="ARBA00023274"/>
    </source>
</evidence>
<accession>A0A660S6U6</accession>
<keyword evidence="2 6" id="KW-0699">rRNA-binding</keyword>
<reference evidence="8 9" key="1">
    <citation type="submission" date="2018-06" db="EMBL/GenBank/DDBJ databases">
        <title>Extensive metabolic versatility and redundancy in microbially diverse, dynamic hydrothermal sediments.</title>
        <authorList>
            <person name="Dombrowski N."/>
            <person name="Teske A."/>
            <person name="Baker B.J."/>
        </authorList>
    </citation>
    <scope>NUCLEOTIDE SEQUENCE [LARGE SCALE GENOMIC DNA]</scope>
    <source>
        <strain evidence="8">B35_G9</strain>
    </source>
</reference>
<evidence type="ECO:0000313" key="8">
    <source>
        <dbReference type="EMBL" id="RKX64869.1"/>
    </source>
</evidence>
<keyword evidence="3 6" id="KW-0694">RNA-binding</keyword>
<dbReference type="InterPro" id="IPR000266">
    <property type="entry name" value="Ribosomal_uS17"/>
</dbReference>
<evidence type="ECO:0000256" key="2">
    <source>
        <dbReference type="ARBA" id="ARBA00022730"/>
    </source>
</evidence>
<dbReference type="CDD" id="cd00364">
    <property type="entry name" value="Ribosomal_uS17"/>
    <property type="match status" value="1"/>
</dbReference>
<comment type="similarity">
    <text evidence="1 6 7">Belongs to the universal ribosomal protein uS17 family.</text>
</comment>
<dbReference type="InterPro" id="IPR019979">
    <property type="entry name" value="Ribosomal_uS17_CS"/>
</dbReference>
<dbReference type="PROSITE" id="PS00056">
    <property type="entry name" value="RIBOSOMAL_S17"/>
    <property type="match status" value="1"/>
</dbReference>
<dbReference type="EMBL" id="QNBC01000126">
    <property type="protein sequence ID" value="RKX64869.1"/>
    <property type="molecule type" value="Genomic_DNA"/>
</dbReference>
<dbReference type="GO" id="GO:0006412">
    <property type="term" value="P:translation"/>
    <property type="evidence" value="ECO:0007669"/>
    <property type="project" value="UniProtKB-UniRule"/>
</dbReference>
<evidence type="ECO:0000256" key="1">
    <source>
        <dbReference type="ARBA" id="ARBA00010254"/>
    </source>
</evidence>
<dbReference type="InterPro" id="IPR012340">
    <property type="entry name" value="NA-bd_OB-fold"/>
</dbReference>
<gene>
    <name evidence="6 8" type="primary">rpsQ</name>
    <name evidence="8" type="ORF">DRP44_07490</name>
</gene>
<dbReference type="SUPFAM" id="SSF50249">
    <property type="entry name" value="Nucleic acid-binding proteins"/>
    <property type="match status" value="1"/>
</dbReference>
<dbReference type="PRINTS" id="PR00973">
    <property type="entry name" value="RIBOSOMALS17"/>
</dbReference>
<dbReference type="NCBIfam" id="TIGR03635">
    <property type="entry name" value="uS17_bact"/>
    <property type="match status" value="1"/>
</dbReference>
<keyword evidence="5 6" id="KW-0687">Ribonucleoprotein</keyword>
<dbReference type="GO" id="GO:0003735">
    <property type="term" value="F:structural constituent of ribosome"/>
    <property type="evidence" value="ECO:0007669"/>
    <property type="project" value="UniProtKB-UniRule"/>
</dbReference>
<sequence length="86" mass="9935">MNARGRRKRRIGVVISNKMKDTVVVDISRRIPHPLYGKIVTKHKKLVVDDPGNTTHLGDKVLVEETRPLSKTKRWRLLKVIEKGKE</sequence>
<evidence type="ECO:0000256" key="3">
    <source>
        <dbReference type="ARBA" id="ARBA00022884"/>
    </source>
</evidence>
<protein>
    <recommendedName>
        <fullName evidence="6">Small ribosomal subunit protein uS17</fullName>
    </recommendedName>
</protein>
<organism evidence="8 9">
    <name type="scientific">candidate division TA06 bacterium</name>
    <dbReference type="NCBI Taxonomy" id="2250710"/>
    <lineage>
        <taxon>Bacteria</taxon>
        <taxon>Bacteria division TA06</taxon>
    </lineage>
</organism>
<dbReference type="GO" id="GO:0022627">
    <property type="term" value="C:cytosolic small ribosomal subunit"/>
    <property type="evidence" value="ECO:0007669"/>
    <property type="project" value="UniProtKB-UniRule"/>
</dbReference>
<comment type="function">
    <text evidence="6">One of the primary rRNA binding proteins, it binds specifically to the 5'-end of 16S ribosomal RNA.</text>
</comment>
<evidence type="ECO:0000256" key="6">
    <source>
        <dbReference type="HAMAP-Rule" id="MF_01345"/>
    </source>
</evidence>